<dbReference type="AlphaFoldDB" id="A0A9R1VLK3"/>
<dbReference type="Proteomes" id="UP000235145">
    <property type="component" value="Unassembled WGS sequence"/>
</dbReference>
<comment type="caution">
    <text evidence="1">The sequence shown here is derived from an EMBL/GenBank/DDBJ whole genome shotgun (WGS) entry which is preliminary data.</text>
</comment>
<protein>
    <recommendedName>
        <fullName evidence="3">Reverse transcriptase zinc-binding domain-containing protein</fullName>
    </recommendedName>
</protein>
<dbReference type="PANTHER" id="PTHR36617:SF15">
    <property type="entry name" value="REVERSE TRANSCRIPTASE ZINC-BINDING DOMAIN-CONTAINING PROTEIN"/>
    <property type="match status" value="1"/>
</dbReference>
<dbReference type="EMBL" id="NBSK02000005">
    <property type="protein sequence ID" value="KAJ0208490.1"/>
    <property type="molecule type" value="Genomic_DNA"/>
</dbReference>
<evidence type="ECO:0000313" key="1">
    <source>
        <dbReference type="EMBL" id="KAJ0208490.1"/>
    </source>
</evidence>
<evidence type="ECO:0000313" key="2">
    <source>
        <dbReference type="Proteomes" id="UP000235145"/>
    </source>
</evidence>
<keyword evidence="2" id="KW-1185">Reference proteome</keyword>
<reference evidence="1 2" key="1">
    <citation type="journal article" date="2017" name="Nat. Commun.">
        <title>Genome assembly with in vitro proximity ligation data and whole-genome triplication in lettuce.</title>
        <authorList>
            <person name="Reyes-Chin-Wo S."/>
            <person name="Wang Z."/>
            <person name="Yang X."/>
            <person name="Kozik A."/>
            <person name="Arikit S."/>
            <person name="Song C."/>
            <person name="Xia L."/>
            <person name="Froenicke L."/>
            <person name="Lavelle D.O."/>
            <person name="Truco M.J."/>
            <person name="Xia R."/>
            <person name="Zhu S."/>
            <person name="Xu C."/>
            <person name="Xu H."/>
            <person name="Xu X."/>
            <person name="Cox K."/>
            <person name="Korf I."/>
            <person name="Meyers B.C."/>
            <person name="Michelmore R.W."/>
        </authorList>
    </citation>
    <scope>NUCLEOTIDE SEQUENCE [LARGE SCALE GENOMIC DNA]</scope>
    <source>
        <strain evidence="2">cv. Salinas</strain>
        <tissue evidence="1">Seedlings</tissue>
    </source>
</reference>
<sequence length="156" mass="18143">MGIHNLHNKPANCLSKKTIPCVWNNRAEVMNDIKRVGINFQDILKKHVKNGNDTIFWIDGWCEGEPVKNRFPKLYLLERRKTCRVNQRIQVAGQTWDWRSPLHLMNRLLATIGDFQPSAETYVWKCPISNDGIYDADTLRLKINNIEPTNNEVIIS</sequence>
<evidence type="ECO:0008006" key="3">
    <source>
        <dbReference type="Google" id="ProtNLM"/>
    </source>
</evidence>
<organism evidence="1 2">
    <name type="scientific">Lactuca sativa</name>
    <name type="common">Garden lettuce</name>
    <dbReference type="NCBI Taxonomy" id="4236"/>
    <lineage>
        <taxon>Eukaryota</taxon>
        <taxon>Viridiplantae</taxon>
        <taxon>Streptophyta</taxon>
        <taxon>Embryophyta</taxon>
        <taxon>Tracheophyta</taxon>
        <taxon>Spermatophyta</taxon>
        <taxon>Magnoliopsida</taxon>
        <taxon>eudicotyledons</taxon>
        <taxon>Gunneridae</taxon>
        <taxon>Pentapetalae</taxon>
        <taxon>asterids</taxon>
        <taxon>campanulids</taxon>
        <taxon>Asterales</taxon>
        <taxon>Asteraceae</taxon>
        <taxon>Cichorioideae</taxon>
        <taxon>Cichorieae</taxon>
        <taxon>Lactucinae</taxon>
        <taxon>Lactuca</taxon>
    </lineage>
</organism>
<gene>
    <name evidence="1" type="ORF">LSAT_V11C500297480</name>
</gene>
<name>A0A9R1VLK3_LACSA</name>
<dbReference type="PANTHER" id="PTHR36617">
    <property type="entry name" value="PROTEIN, PUTATIVE-RELATED"/>
    <property type="match status" value="1"/>
</dbReference>
<proteinExistence type="predicted"/>
<accession>A0A9R1VLK3</accession>